<dbReference type="AlphaFoldDB" id="A0A1F7VAN9"/>
<proteinExistence type="inferred from homology"/>
<dbReference type="PIRSF" id="PIRSF002181">
    <property type="entry name" value="Ribosomal_L13"/>
    <property type="match status" value="1"/>
</dbReference>
<dbReference type="PANTHER" id="PTHR11545">
    <property type="entry name" value="RIBOSOMAL PROTEIN L13"/>
    <property type="match status" value="1"/>
</dbReference>
<name>A0A1F7VAN9_9BACT</name>
<dbReference type="Pfam" id="PF00572">
    <property type="entry name" value="Ribosomal_L13"/>
    <property type="match status" value="1"/>
</dbReference>
<evidence type="ECO:0000256" key="2">
    <source>
        <dbReference type="ARBA" id="ARBA00022980"/>
    </source>
</evidence>
<dbReference type="PANTHER" id="PTHR11545:SF2">
    <property type="entry name" value="LARGE RIBOSOMAL SUBUNIT PROTEIN UL13M"/>
    <property type="match status" value="1"/>
</dbReference>
<dbReference type="EMBL" id="MGER01000071">
    <property type="protein sequence ID" value="OGL87592.1"/>
    <property type="molecule type" value="Genomic_DNA"/>
</dbReference>
<evidence type="ECO:0000313" key="6">
    <source>
        <dbReference type="Proteomes" id="UP000178264"/>
    </source>
</evidence>
<dbReference type="Proteomes" id="UP000178264">
    <property type="component" value="Unassembled WGS sequence"/>
</dbReference>
<evidence type="ECO:0000313" key="5">
    <source>
        <dbReference type="EMBL" id="OGL87592.1"/>
    </source>
</evidence>
<dbReference type="CDD" id="cd00392">
    <property type="entry name" value="Ribosomal_L13"/>
    <property type="match status" value="1"/>
</dbReference>
<dbReference type="Gene3D" id="3.90.1180.10">
    <property type="entry name" value="Ribosomal protein L13"/>
    <property type="match status" value="1"/>
</dbReference>
<accession>A0A1F7VAN9</accession>
<comment type="similarity">
    <text evidence="1">Belongs to the universal ribosomal protein uL13 family.</text>
</comment>
<keyword evidence="2 5" id="KW-0689">Ribosomal protein</keyword>
<dbReference type="GO" id="GO:1990904">
    <property type="term" value="C:ribonucleoprotein complex"/>
    <property type="evidence" value="ECO:0007669"/>
    <property type="project" value="UniProtKB-KW"/>
</dbReference>
<dbReference type="InterPro" id="IPR005823">
    <property type="entry name" value="Ribosomal_uL13_bac-type"/>
</dbReference>
<sequence length="120" mass="13524">MMTIETQPAAITFDASGKSLGRLASMTAQYLQGKHLVTYSPNKDEGVSVTVKNLSLVRIAASKFTGKRYYTHTNYPGNMRIATLKEKWAKDPQKLFVKMVGGMLPKNKLRKMRLKRLLFA</sequence>
<reference evidence="5 6" key="1">
    <citation type="journal article" date="2016" name="Nat. Commun.">
        <title>Thousands of microbial genomes shed light on interconnected biogeochemical processes in an aquifer system.</title>
        <authorList>
            <person name="Anantharaman K."/>
            <person name="Brown C.T."/>
            <person name="Hug L.A."/>
            <person name="Sharon I."/>
            <person name="Castelle C.J."/>
            <person name="Probst A.J."/>
            <person name="Thomas B.C."/>
            <person name="Singh A."/>
            <person name="Wilkins M.J."/>
            <person name="Karaoz U."/>
            <person name="Brodie E.L."/>
            <person name="Williams K.H."/>
            <person name="Hubbard S.S."/>
            <person name="Banfield J.F."/>
        </authorList>
    </citation>
    <scope>NUCLEOTIDE SEQUENCE [LARGE SCALE GENOMIC DNA]</scope>
</reference>
<evidence type="ECO:0000256" key="3">
    <source>
        <dbReference type="ARBA" id="ARBA00023274"/>
    </source>
</evidence>
<dbReference type="GO" id="GO:0006412">
    <property type="term" value="P:translation"/>
    <property type="evidence" value="ECO:0007669"/>
    <property type="project" value="InterPro"/>
</dbReference>
<dbReference type="GO" id="GO:0003729">
    <property type="term" value="F:mRNA binding"/>
    <property type="evidence" value="ECO:0007669"/>
    <property type="project" value="TreeGrafter"/>
</dbReference>
<dbReference type="GO" id="GO:0003735">
    <property type="term" value="F:structural constituent of ribosome"/>
    <property type="evidence" value="ECO:0007669"/>
    <property type="project" value="InterPro"/>
</dbReference>
<protein>
    <recommendedName>
        <fullName evidence="4">50S ribosomal protein L13</fullName>
    </recommendedName>
</protein>
<evidence type="ECO:0000256" key="4">
    <source>
        <dbReference type="ARBA" id="ARBA00035499"/>
    </source>
</evidence>
<dbReference type="GO" id="GO:0017148">
    <property type="term" value="P:negative regulation of translation"/>
    <property type="evidence" value="ECO:0007669"/>
    <property type="project" value="TreeGrafter"/>
</dbReference>
<dbReference type="NCBIfam" id="TIGR01066">
    <property type="entry name" value="rplM_bact"/>
    <property type="match status" value="1"/>
</dbReference>
<dbReference type="GO" id="GO:0005840">
    <property type="term" value="C:ribosome"/>
    <property type="evidence" value="ECO:0007669"/>
    <property type="project" value="UniProtKB-KW"/>
</dbReference>
<organism evidence="5 6">
    <name type="scientific">Candidatus Uhrbacteria bacterium RIFCSPLOWO2_02_FULL_49_11</name>
    <dbReference type="NCBI Taxonomy" id="1802409"/>
    <lineage>
        <taxon>Bacteria</taxon>
        <taxon>Candidatus Uhriibacteriota</taxon>
    </lineage>
</organism>
<gene>
    <name evidence="5" type="ORF">A3I42_01865</name>
</gene>
<comment type="caution">
    <text evidence="5">The sequence shown here is derived from an EMBL/GenBank/DDBJ whole genome shotgun (WGS) entry which is preliminary data.</text>
</comment>
<dbReference type="InterPro" id="IPR005822">
    <property type="entry name" value="Ribosomal_uL13"/>
</dbReference>
<dbReference type="SUPFAM" id="SSF52161">
    <property type="entry name" value="Ribosomal protein L13"/>
    <property type="match status" value="1"/>
</dbReference>
<dbReference type="InterPro" id="IPR036899">
    <property type="entry name" value="Ribosomal_uL13_sf"/>
</dbReference>
<evidence type="ECO:0000256" key="1">
    <source>
        <dbReference type="ARBA" id="ARBA00006227"/>
    </source>
</evidence>
<keyword evidence="3" id="KW-0687">Ribonucleoprotein</keyword>